<sequence length="369" mass="39848">MTCTLKHGISDYAFGEETACFAHAGSDFHRSLWDGISDAVLVFERTMEKPHYMNAATRNMLGGGSSIQAAVQLCEGGFFHDLMAEGAALDQAEATGSATFRTHPAFGGKRLNGRVMSTLNEQGELYFVAMFHVETEQESAEFLRKEVNSVITHELRTPLTSIKGALDLMKSGLVGPLSDKAQSLLNIAGANSDRMLSLIQEILDLNESAQAGPKPESEVIGIAGLLEGLVATHQGYGAYHGVDVKMRPTDAALQIRAVPAQVTKILSNLLSNAVKASERDQSVDIWAQQSGSEIAIFVRDHGGGIPAELRDTLFERYTKASWGNDRRVGSSGLGLNIVRTLVEQMDGTISFETQTGEGTTFRINLPAWS</sequence>
<feature type="domain" description="Histidine kinase" evidence="7">
    <location>
        <begin position="150"/>
        <end position="369"/>
    </location>
</feature>
<dbReference type="Pfam" id="PF00512">
    <property type="entry name" value="HisKA"/>
    <property type="match status" value="1"/>
</dbReference>
<dbReference type="EMBL" id="QAOH01000015">
    <property type="protein sequence ID" value="PTQ68332.1"/>
    <property type="molecule type" value="Genomic_DNA"/>
</dbReference>
<evidence type="ECO:0000313" key="8">
    <source>
        <dbReference type="EMBL" id="PTQ68332.1"/>
    </source>
</evidence>
<evidence type="ECO:0000256" key="6">
    <source>
        <dbReference type="ARBA" id="ARBA00023012"/>
    </source>
</evidence>
<evidence type="ECO:0000256" key="2">
    <source>
        <dbReference type="ARBA" id="ARBA00012438"/>
    </source>
</evidence>
<evidence type="ECO:0000256" key="3">
    <source>
        <dbReference type="ARBA" id="ARBA00022553"/>
    </source>
</evidence>
<dbReference type="Proteomes" id="UP000244077">
    <property type="component" value="Unassembled WGS sequence"/>
</dbReference>
<keyword evidence="5 8" id="KW-0418">Kinase</keyword>
<evidence type="ECO:0000256" key="5">
    <source>
        <dbReference type="ARBA" id="ARBA00022777"/>
    </source>
</evidence>
<keyword evidence="6" id="KW-0902">Two-component regulatory system</keyword>
<dbReference type="PANTHER" id="PTHR43711:SF1">
    <property type="entry name" value="HISTIDINE KINASE 1"/>
    <property type="match status" value="1"/>
</dbReference>
<dbReference type="InterPro" id="IPR036097">
    <property type="entry name" value="HisK_dim/P_sf"/>
</dbReference>
<dbReference type="SMART" id="SM00387">
    <property type="entry name" value="HATPase_c"/>
    <property type="match status" value="1"/>
</dbReference>
<dbReference type="InterPro" id="IPR036890">
    <property type="entry name" value="HATPase_C_sf"/>
</dbReference>
<dbReference type="SUPFAM" id="SSF47384">
    <property type="entry name" value="Homodimeric domain of signal transducing histidine kinase"/>
    <property type="match status" value="1"/>
</dbReference>
<dbReference type="SUPFAM" id="SSF55874">
    <property type="entry name" value="ATPase domain of HSP90 chaperone/DNA topoisomerase II/histidine kinase"/>
    <property type="match status" value="1"/>
</dbReference>
<keyword evidence="3" id="KW-0597">Phosphoprotein</keyword>
<dbReference type="AlphaFoldDB" id="A0A2T5H9W5"/>
<evidence type="ECO:0000256" key="1">
    <source>
        <dbReference type="ARBA" id="ARBA00000085"/>
    </source>
</evidence>
<reference evidence="8 9" key="1">
    <citation type="submission" date="2018-04" db="EMBL/GenBank/DDBJ databases">
        <title>Genomic Encyclopedia of Archaeal and Bacterial Type Strains, Phase II (KMG-II): from individual species to whole genera.</title>
        <authorList>
            <person name="Goeker M."/>
        </authorList>
    </citation>
    <scope>NUCLEOTIDE SEQUENCE [LARGE SCALE GENOMIC DNA]</scope>
    <source>
        <strain evidence="8 9">DSM 100434</strain>
    </source>
</reference>
<keyword evidence="9" id="KW-1185">Reference proteome</keyword>
<dbReference type="Gene3D" id="1.10.287.130">
    <property type="match status" value="1"/>
</dbReference>
<dbReference type="EC" id="2.7.13.3" evidence="2"/>
<dbReference type="InterPro" id="IPR003661">
    <property type="entry name" value="HisK_dim/P_dom"/>
</dbReference>
<gene>
    <name evidence="8" type="ORF">C8N42_11544</name>
</gene>
<dbReference type="InterPro" id="IPR050736">
    <property type="entry name" value="Sensor_HK_Regulatory"/>
</dbReference>
<dbReference type="InterPro" id="IPR004358">
    <property type="entry name" value="Sig_transdc_His_kin-like_C"/>
</dbReference>
<dbReference type="PROSITE" id="PS50109">
    <property type="entry name" value="HIS_KIN"/>
    <property type="match status" value="1"/>
</dbReference>
<dbReference type="InterPro" id="IPR005467">
    <property type="entry name" value="His_kinase_dom"/>
</dbReference>
<dbReference type="RefSeq" id="WP_107817599.1">
    <property type="nucleotide sequence ID" value="NZ_QAOH01000015.1"/>
</dbReference>
<dbReference type="Gene3D" id="3.30.565.10">
    <property type="entry name" value="Histidine kinase-like ATPase, C-terminal domain"/>
    <property type="match status" value="1"/>
</dbReference>
<protein>
    <recommendedName>
        <fullName evidence="2">histidine kinase</fullName>
        <ecNumber evidence="2">2.7.13.3</ecNumber>
    </recommendedName>
</protein>
<proteinExistence type="predicted"/>
<dbReference type="PANTHER" id="PTHR43711">
    <property type="entry name" value="TWO-COMPONENT HISTIDINE KINASE"/>
    <property type="match status" value="1"/>
</dbReference>
<keyword evidence="4" id="KW-0808">Transferase</keyword>
<dbReference type="GO" id="GO:0000155">
    <property type="term" value="F:phosphorelay sensor kinase activity"/>
    <property type="evidence" value="ECO:0007669"/>
    <property type="project" value="InterPro"/>
</dbReference>
<name>A0A2T5H9W5_9RHOB</name>
<dbReference type="CDD" id="cd00075">
    <property type="entry name" value="HATPase"/>
    <property type="match status" value="1"/>
</dbReference>
<dbReference type="InterPro" id="IPR003594">
    <property type="entry name" value="HATPase_dom"/>
</dbReference>
<dbReference type="OrthoDB" id="7179697at2"/>
<dbReference type="PRINTS" id="PR00344">
    <property type="entry name" value="BCTRLSENSOR"/>
</dbReference>
<comment type="caution">
    <text evidence="8">The sequence shown here is derived from an EMBL/GenBank/DDBJ whole genome shotgun (WGS) entry which is preliminary data.</text>
</comment>
<comment type="catalytic activity">
    <reaction evidence="1">
        <text>ATP + protein L-histidine = ADP + protein N-phospho-L-histidine.</text>
        <dbReference type="EC" id="2.7.13.3"/>
    </reaction>
</comment>
<dbReference type="Pfam" id="PF02518">
    <property type="entry name" value="HATPase_c"/>
    <property type="match status" value="1"/>
</dbReference>
<dbReference type="SMART" id="SM00388">
    <property type="entry name" value="HisKA"/>
    <property type="match status" value="1"/>
</dbReference>
<evidence type="ECO:0000259" key="7">
    <source>
        <dbReference type="PROSITE" id="PS50109"/>
    </source>
</evidence>
<evidence type="ECO:0000256" key="4">
    <source>
        <dbReference type="ARBA" id="ARBA00022679"/>
    </source>
</evidence>
<dbReference type="CDD" id="cd00082">
    <property type="entry name" value="HisKA"/>
    <property type="match status" value="1"/>
</dbReference>
<evidence type="ECO:0000313" key="9">
    <source>
        <dbReference type="Proteomes" id="UP000244077"/>
    </source>
</evidence>
<accession>A0A2T5H9W5</accession>
<organism evidence="8 9">
    <name type="scientific">Celeribacter persicus</name>
    <dbReference type="NCBI Taxonomy" id="1651082"/>
    <lineage>
        <taxon>Bacteria</taxon>
        <taxon>Pseudomonadati</taxon>
        <taxon>Pseudomonadota</taxon>
        <taxon>Alphaproteobacteria</taxon>
        <taxon>Rhodobacterales</taxon>
        <taxon>Roseobacteraceae</taxon>
        <taxon>Celeribacter</taxon>
    </lineage>
</organism>